<reference evidence="2 3" key="1">
    <citation type="submission" date="2019-03" db="EMBL/GenBank/DDBJ databases">
        <title>Genomic Encyclopedia of Type Strains, Phase IV (KMG-IV): sequencing the most valuable type-strain genomes for metagenomic binning, comparative biology and taxonomic classification.</title>
        <authorList>
            <person name="Goeker M."/>
        </authorList>
    </citation>
    <scope>NUCLEOTIDE SEQUENCE [LARGE SCALE GENOMIC DNA]</scope>
    <source>
        <strain evidence="2 3">DSM 28697</strain>
    </source>
</reference>
<keyword evidence="3" id="KW-1185">Reference proteome</keyword>
<evidence type="ECO:0000313" key="2">
    <source>
        <dbReference type="EMBL" id="TDQ35443.1"/>
    </source>
</evidence>
<comment type="similarity">
    <text evidence="1">Belongs to the proline racemase family.</text>
</comment>
<dbReference type="AlphaFoldDB" id="A0A4R6TTW8"/>
<sequence>MKTQSYVHTIDIHVAGEAFRFLPCHWRWGADPTLFEEETHQLIKGILQEPRGHKDLNVCILAPAHSKKSNGTLLMFNYKGHQKCSTGGFVAAAVYLSDIEGVQGTSYVFEGHEQQVIVTKRHANDWEIQEDLLSDPSVEDVWKIWGQRVVAKPIPFELTVETLPECRKIFEKELLEEAPFDLLLLYTSSTFITFDTTGHIDRSPLTGASCYVLCSAHATDMEVANLLGHKAHVSLDRLHSNVRSTMRVRAEVIAMSRFVFQEKDPFQQGFLLF</sequence>
<gene>
    <name evidence="2" type="ORF">EV213_12161</name>
</gene>
<dbReference type="PANTHER" id="PTHR33442:SF1">
    <property type="entry name" value="TRANS-3-HYDROXY-L-PROLINE DEHYDRATASE"/>
    <property type="match status" value="1"/>
</dbReference>
<dbReference type="Gene3D" id="3.10.310.10">
    <property type="entry name" value="Diaminopimelate Epimerase, Chain A, domain 1"/>
    <property type="match status" value="2"/>
</dbReference>
<dbReference type="SUPFAM" id="SSF54506">
    <property type="entry name" value="Diaminopimelate epimerase-like"/>
    <property type="match status" value="1"/>
</dbReference>
<dbReference type="RefSeq" id="WP_166639399.1">
    <property type="nucleotide sequence ID" value="NZ_SNYJ01000021.1"/>
</dbReference>
<dbReference type="InterPro" id="IPR008794">
    <property type="entry name" value="Pro_racemase_fam"/>
</dbReference>
<dbReference type="PANTHER" id="PTHR33442">
    <property type="entry name" value="TRANS-3-HYDROXY-L-PROLINE DEHYDRATASE"/>
    <property type="match status" value="1"/>
</dbReference>
<evidence type="ECO:0000313" key="3">
    <source>
        <dbReference type="Proteomes" id="UP000295632"/>
    </source>
</evidence>
<accession>A0A4R6TTW8</accession>
<organism evidence="2 3">
    <name type="scientific">Aureibacillus halotolerans</name>
    <dbReference type="NCBI Taxonomy" id="1508390"/>
    <lineage>
        <taxon>Bacteria</taxon>
        <taxon>Bacillati</taxon>
        <taxon>Bacillota</taxon>
        <taxon>Bacilli</taxon>
        <taxon>Bacillales</taxon>
        <taxon>Bacillaceae</taxon>
        <taxon>Aureibacillus</taxon>
    </lineage>
</organism>
<proteinExistence type="inferred from homology"/>
<comment type="caution">
    <text evidence="2">The sequence shown here is derived from an EMBL/GenBank/DDBJ whole genome shotgun (WGS) entry which is preliminary data.</text>
</comment>
<dbReference type="EMBL" id="SNYJ01000021">
    <property type="protein sequence ID" value="TDQ35443.1"/>
    <property type="molecule type" value="Genomic_DNA"/>
</dbReference>
<protein>
    <submittedName>
        <fullName evidence="2">Proline racemase</fullName>
    </submittedName>
</protein>
<dbReference type="Proteomes" id="UP000295632">
    <property type="component" value="Unassembled WGS sequence"/>
</dbReference>
<dbReference type="GO" id="GO:0047580">
    <property type="term" value="F:4-hydroxyproline epimerase activity"/>
    <property type="evidence" value="ECO:0007669"/>
    <property type="project" value="TreeGrafter"/>
</dbReference>
<evidence type="ECO:0000256" key="1">
    <source>
        <dbReference type="ARBA" id="ARBA00007529"/>
    </source>
</evidence>
<name>A0A4R6TTW8_9BACI</name>